<dbReference type="SMART" id="SM00062">
    <property type="entry name" value="PBPb"/>
    <property type="match status" value="1"/>
</dbReference>
<dbReference type="InterPro" id="IPR001638">
    <property type="entry name" value="Solute-binding_3/MltF_N"/>
</dbReference>
<feature type="domain" description="Solute-binding protein family 3/N-terminal" evidence="3">
    <location>
        <begin position="20"/>
        <end position="242"/>
    </location>
</feature>
<evidence type="ECO:0000313" key="5">
    <source>
        <dbReference type="Proteomes" id="UP000295517"/>
    </source>
</evidence>
<dbReference type="EMBL" id="CP038254">
    <property type="protein sequence ID" value="QBR84855.1"/>
    <property type="molecule type" value="Genomic_DNA"/>
</dbReference>
<accession>A0AAX1EIQ7</accession>
<evidence type="ECO:0000259" key="3">
    <source>
        <dbReference type="SMART" id="SM00062"/>
    </source>
</evidence>
<dbReference type="PANTHER" id="PTHR35936:SF34">
    <property type="entry name" value="ABC TRANSPORTER EXTRACELLULAR-BINDING PROTEIN YCKB-RELATED"/>
    <property type="match status" value="1"/>
</dbReference>
<dbReference type="AlphaFoldDB" id="A0AAX1EIQ7"/>
<evidence type="ECO:0000256" key="1">
    <source>
        <dbReference type="ARBA" id="ARBA00010333"/>
    </source>
</evidence>
<proteinExistence type="inferred from homology"/>
<keyword evidence="2" id="KW-0732">Signal</keyword>
<dbReference type="SUPFAM" id="SSF53850">
    <property type="entry name" value="Periplasmic binding protein-like II"/>
    <property type="match status" value="1"/>
</dbReference>
<organism evidence="4 5">
    <name type="scientific">Legionella israelensis</name>
    <dbReference type="NCBI Taxonomy" id="454"/>
    <lineage>
        <taxon>Bacteria</taxon>
        <taxon>Pseudomonadati</taxon>
        <taxon>Pseudomonadota</taxon>
        <taxon>Gammaproteobacteria</taxon>
        <taxon>Legionellales</taxon>
        <taxon>Legionellaceae</taxon>
        <taxon>Legionella</taxon>
    </lineage>
</organism>
<comment type="similarity">
    <text evidence="1">Belongs to the bacterial solute-binding protein 3 family.</text>
</comment>
<evidence type="ECO:0000313" key="4">
    <source>
        <dbReference type="EMBL" id="QBR84855.1"/>
    </source>
</evidence>
<protein>
    <submittedName>
        <fullName evidence="4">Transporter substrate-binding domain-containing protein</fullName>
    </submittedName>
</protein>
<name>A0AAX1EIQ7_9GAMM</name>
<dbReference type="Gene3D" id="3.40.190.10">
    <property type="entry name" value="Periplasmic binding protein-like II"/>
    <property type="match status" value="2"/>
</dbReference>
<reference evidence="4 5" key="1">
    <citation type="submission" date="2019-03" db="EMBL/GenBank/DDBJ databases">
        <title>Diverse conjugative elements silence natural transformation in Legionella species.</title>
        <authorList>
            <person name="Durieux I."/>
            <person name="Ginevra C."/>
            <person name="Attaiech L."/>
            <person name="Picq K."/>
            <person name="Juan P.A."/>
            <person name="Jarraud S."/>
            <person name="Charpentier X."/>
        </authorList>
    </citation>
    <scope>NUCLEOTIDE SEQUENCE [LARGE SCALE GENOMIC DNA]</scope>
    <source>
        <strain evidence="4 5">HL-0427-4011</strain>
    </source>
</reference>
<gene>
    <name evidence="4" type="ORF">E3983_11130</name>
</gene>
<dbReference type="RefSeq" id="WP_135061019.1">
    <property type="nucleotide sequence ID" value="NZ_CP041668.1"/>
</dbReference>
<dbReference type="Pfam" id="PF00497">
    <property type="entry name" value="SBP_bac_3"/>
    <property type="match status" value="1"/>
</dbReference>
<dbReference type="CDD" id="cd13622">
    <property type="entry name" value="PBP2_Arg_3"/>
    <property type="match status" value="1"/>
</dbReference>
<dbReference type="PANTHER" id="PTHR35936">
    <property type="entry name" value="MEMBRANE-BOUND LYTIC MUREIN TRANSGLYCOSYLASE F"/>
    <property type="match status" value="1"/>
</dbReference>
<dbReference type="Proteomes" id="UP000295517">
    <property type="component" value="Chromosome"/>
</dbReference>
<sequence>MKRFMFIILFLGSLYAYGKTLTVGVPTYAPPFVSTSGHGNIYFGFSIDLMNAICKDIQIKCKYKGENFHELYSLLNNEEIDILLAPTPIAPLNNSNYIFSLPYLESNARFVTLQSNTHINTIMDLKGKKVGALKYTLYGKLLEDDFENLYILIQFSKITDMASALANKKIDGVILNADVAKYLISSSTIGLKFVGDEIPAGEGFGILSLKKNAPLIQQINDALLKMEEDGTYLNIYNTYFGN</sequence>
<evidence type="ECO:0000256" key="2">
    <source>
        <dbReference type="ARBA" id="ARBA00022729"/>
    </source>
</evidence>